<dbReference type="RefSeq" id="WP_005989411.1">
    <property type="nucleotide sequence ID" value="NZ_AOSV01000038.1"/>
</dbReference>
<dbReference type="SUPFAM" id="SSF51215">
    <property type="entry name" value="Regulatory protein AraC"/>
    <property type="match status" value="1"/>
</dbReference>
<dbReference type="EMBL" id="AOSV01000038">
    <property type="protein sequence ID" value="EMG35931.1"/>
    <property type="molecule type" value="Genomic_DNA"/>
</dbReference>
<keyword evidence="3" id="KW-0010">Activator</keyword>
<dbReference type="InterPro" id="IPR009057">
    <property type="entry name" value="Homeodomain-like_sf"/>
</dbReference>
<keyword evidence="4" id="KW-0804">Transcription</keyword>
<protein>
    <submittedName>
        <fullName evidence="6">Transcriptional regulator, AraC family</fullName>
    </submittedName>
</protein>
<evidence type="ECO:0000313" key="6">
    <source>
        <dbReference type="EMBL" id="EMG35931.1"/>
    </source>
</evidence>
<dbReference type="PROSITE" id="PS01124">
    <property type="entry name" value="HTH_ARAC_FAMILY_2"/>
    <property type="match status" value="1"/>
</dbReference>
<dbReference type="GO" id="GO:0043565">
    <property type="term" value="F:sequence-specific DNA binding"/>
    <property type="evidence" value="ECO:0007669"/>
    <property type="project" value="InterPro"/>
</dbReference>
<organism evidence="6 7">
    <name type="scientific">Desulfocurvibacter africanus PCS</name>
    <dbReference type="NCBI Taxonomy" id="1262666"/>
    <lineage>
        <taxon>Bacteria</taxon>
        <taxon>Pseudomonadati</taxon>
        <taxon>Thermodesulfobacteriota</taxon>
        <taxon>Desulfovibrionia</taxon>
        <taxon>Desulfovibrionales</taxon>
        <taxon>Desulfovibrionaceae</taxon>
        <taxon>Desulfocurvibacter</taxon>
    </lineage>
</organism>
<dbReference type="OrthoDB" id="112032at2"/>
<dbReference type="SMART" id="SM00342">
    <property type="entry name" value="HTH_ARAC"/>
    <property type="match status" value="1"/>
</dbReference>
<feature type="domain" description="HTH araC/xylS-type" evidence="5">
    <location>
        <begin position="173"/>
        <end position="270"/>
    </location>
</feature>
<dbReference type="InterPro" id="IPR018060">
    <property type="entry name" value="HTH_AraC"/>
</dbReference>
<dbReference type="PROSITE" id="PS00041">
    <property type="entry name" value="HTH_ARAC_FAMILY_1"/>
    <property type="match status" value="1"/>
</dbReference>
<accession>M5PZK4</accession>
<dbReference type="InterPro" id="IPR018062">
    <property type="entry name" value="HTH_AraC-typ_CS"/>
</dbReference>
<dbReference type="PANTHER" id="PTHR46796">
    <property type="entry name" value="HTH-TYPE TRANSCRIPTIONAL ACTIVATOR RHAS-RELATED"/>
    <property type="match status" value="1"/>
</dbReference>
<sequence>MKPSHNVRVWRDHDVPGLEVSLVRANSHAFPRHAHDYYSIGLMEHGGGYYLDQCDDCFILPGEIALINPGQVHTGVPPRGMRNGYRMLYVNTEWMRRLAADLGRQGYPEFTHWIVGLPRVRDMLLRLTCLVADGGELLAKESAMVAAFSLLMASHATMRPSLPGPGGEPEAVRRAKEHLHARLDGKVSLEELAAETGLSRYHLLRVFKAATGMSPYAYHLQLRVEHARRLLLNGLPFVQAASEAGFSDQSHFSNTFRHFFGMTPGQYLAR</sequence>
<dbReference type="InterPro" id="IPR037923">
    <property type="entry name" value="HTH-like"/>
</dbReference>
<proteinExistence type="predicted"/>
<comment type="caution">
    <text evidence="6">The sequence shown here is derived from an EMBL/GenBank/DDBJ whole genome shotgun (WGS) entry which is preliminary data.</text>
</comment>
<dbReference type="Pfam" id="PF12833">
    <property type="entry name" value="HTH_18"/>
    <property type="match status" value="1"/>
</dbReference>
<dbReference type="InterPro" id="IPR050204">
    <property type="entry name" value="AraC_XylS_family_regulators"/>
</dbReference>
<evidence type="ECO:0000256" key="4">
    <source>
        <dbReference type="ARBA" id="ARBA00023163"/>
    </source>
</evidence>
<keyword evidence="1" id="KW-0805">Transcription regulation</keyword>
<dbReference type="AlphaFoldDB" id="M5PZK4"/>
<dbReference type="InterPro" id="IPR020449">
    <property type="entry name" value="Tscrpt_reg_AraC-type_HTH"/>
</dbReference>
<dbReference type="GO" id="GO:0003700">
    <property type="term" value="F:DNA-binding transcription factor activity"/>
    <property type="evidence" value="ECO:0007669"/>
    <property type="project" value="InterPro"/>
</dbReference>
<name>M5PZK4_DESAF</name>
<evidence type="ECO:0000256" key="3">
    <source>
        <dbReference type="ARBA" id="ARBA00023159"/>
    </source>
</evidence>
<dbReference type="Pfam" id="PF02311">
    <property type="entry name" value="AraC_binding"/>
    <property type="match status" value="1"/>
</dbReference>
<gene>
    <name evidence="6" type="ORF">PCS_03415</name>
</gene>
<dbReference type="PRINTS" id="PR00032">
    <property type="entry name" value="HTHARAC"/>
</dbReference>
<evidence type="ECO:0000259" key="5">
    <source>
        <dbReference type="PROSITE" id="PS01124"/>
    </source>
</evidence>
<reference evidence="6 7" key="1">
    <citation type="journal article" date="2013" name="Genome Announc.">
        <title>Draft Genome Sequence for Desulfovibrio africanus Strain PCS.</title>
        <authorList>
            <person name="Brown S.D."/>
            <person name="Utturkar S.M."/>
            <person name="Arkin A.P."/>
            <person name="Deutschbauer A.M."/>
            <person name="Elias D.A."/>
            <person name="Hazen T.C."/>
            <person name="Chakraborty R."/>
        </authorList>
    </citation>
    <scope>NUCLEOTIDE SEQUENCE [LARGE SCALE GENOMIC DNA]</scope>
    <source>
        <strain evidence="6 7">PCS</strain>
    </source>
</reference>
<dbReference type="PANTHER" id="PTHR46796:SF2">
    <property type="entry name" value="TRANSCRIPTIONAL REGULATORY PROTEIN"/>
    <property type="match status" value="1"/>
</dbReference>
<dbReference type="Gene3D" id="1.10.10.60">
    <property type="entry name" value="Homeodomain-like"/>
    <property type="match status" value="2"/>
</dbReference>
<evidence type="ECO:0000256" key="2">
    <source>
        <dbReference type="ARBA" id="ARBA00023125"/>
    </source>
</evidence>
<keyword evidence="2" id="KW-0238">DNA-binding</keyword>
<evidence type="ECO:0000313" key="7">
    <source>
        <dbReference type="Proteomes" id="UP000011922"/>
    </source>
</evidence>
<dbReference type="InterPro" id="IPR003313">
    <property type="entry name" value="AraC-bd"/>
</dbReference>
<dbReference type="SUPFAM" id="SSF46689">
    <property type="entry name" value="Homeodomain-like"/>
    <property type="match status" value="2"/>
</dbReference>
<dbReference type="Proteomes" id="UP000011922">
    <property type="component" value="Unassembled WGS sequence"/>
</dbReference>
<dbReference type="PATRIC" id="fig|1262666.3.peg.3470"/>
<evidence type="ECO:0000256" key="1">
    <source>
        <dbReference type="ARBA" id="ARBA00023015"/>
    </source>
</evidence>